<protein>
    <submittedName>
        <fullName evidence="3">Heat shock 70 kDa protein 12A</fullName>
    </submittedName>
</protein>
<dbReference type="PANTHER" id="PTHR14187">
    <property type="entry name" value="ALPHA KINASE/ELONGATION FACTOR 2 KINASE"/>
    <property type="match status" value="1"/>
</dbReference>
<name>A0A9P6U4H0_9FUNG</name>
<dbReference type="AlphaFoldDB" id="A0A9P6U4H0"/>
<dbReference type="EMBL" id="JAAAJB010000310">
    <property type="protein sequence ID" value="KAG0258752.1"/>
    <property type="molecule type" value="Genomic_DNA"/>
</dbReference>
<keyword evidence="3" id="KW-0346">Stress response</keyword>
<dbReference type="Gene3D" id="3.90.640.10">
    <property type="entry name" value="Actin, Chain A, domain 4"/>
    <property type="match status" value="1"/>
</dbReference>
<evidence type="ECO:0000313" key="3">
    <source>
        <dbReference type="EMBL" id="KAG0258752.1"/>
    </source>
</evidence>
<dbReference type="PANTHER" id="PTHR14187:SF5">
    <property type="entry name" value="HEAT SHOCK 70 KDA PROTEIN 12A"/>
    <property type="match status" value="1"/>
</dbReference>
<keyword evidence="1" id="KW-0547">Nucleotide-binding</keyword>
<gene>
    <name evidence="3" type="primary">HSPA12A_2</name>
    <name evidence="3" type="ORF">DFQ27_004481</name>
</gene>
<dbReference type="InterPro" id="IPR043129">
    <property type="entry name" value="ATPase_NBD"/>
</dbReference>
<accession>A0A9P6U4H0</accession>
<evidence type="ECO:0000313" key="4">
    <source>
        <dbReference type="Proteomes" id="UP000807716"/>
    </source>
</evidence>
<evidence type="ECO:0000256" key="2">
    <source>
        <dbReference type="ARBA" id="ARBA00022840"/>
    </source>
</evidence>
<dbReference type="SUPFAM" id="SSF53067">
    <property type="entry name" value="Actin-like ATPase domain"/>
    <property type="match status" value="2"/>
</dbReference>
<proteinExistence type="predicted"/>
<dbReference type="OrthoDB" id="2963168at2759"/>
<organism evidence="3 4">
    <name type="scientific">Actinomortierella ambigua</name>
    <dbReference type="NCBI Taxonomy" id="1343610"/>
    <lineage>
        <taxon>Eukaryota</taxon>
        <taxon>Fungi</taxon>
        <taxon>Fungi incertae sedis</taxon>
        <taxon>Mucoromycota</taxon>
        <taxon>Mortierellomycotina</taxon>
        <taxon>Mortierellomycetes</taxon>
        <taxon>Mortierellales</taxon>
        <taxon>Mortierellaceae</taxon>
        <taxon>Actinomortierella</taxon>
    </lineage>
</organism>
<evidence type="ECO:0000256" key="1">
    <source>
        <dbReference type="ARBA" id="ARBA00022741"/>
    </source>
</evidence>
<dbReference type="InterPro" id="IPR013126">
    <property type="entry name" value="Hsp_70_fam"/>
</dbReference>
<dbReference type="Proteomes" id="UP000807716">
    <property type="component" value="Unassembled WGS sequence"/>
</dbReference>
<reference evidence="3" key="1">
    <citation type="journal article" date="2020" name="Fungal Divers.">
        <title>Resolving the Mortierellaceae phylogeny through synthesis of multi-gene phylogenetics and phylogenomics.</title>
        <authorList>
            <person name="Vandepol N."/>
            <person name="Liber J."/>
            <person name="Desiro A."/>
            <person name="Na H."/>
            <person name="Kennedy M."/>
            <person name="Barry K."/>
            <person name="Grigoriev I.V."/>
            <person name="Miller A.N."/>
            <person name="O'Donnell K."/>
            <person name="Stajich J.E."/>
            <person name="Bonito G."/>
        </authorList>
    </citation>
    <scope>NUCLEOTIDE SEQUENCE</scope>
    <source>
        <strain evidence="3">BC1065</strain>
    </source>
</reference>
<dbReference type="GO" id="GO:0140662">
    <property type="term" value="F:ATP-dependent protein folding chaperone"/>
    <property type="evidence" value="ECO:0007669"/>
    <property type="project" value="InterPro"/>
</dbReference>
<keyword evidence="2" id="KW-0067">ATP-binding</keyword>
<dbReference type="Pfam" id="PF00012">
    <property type="entry name" value="HSP70"/>
    <property type="match status" value="1"/>
</dbReference>
<dbReference type="Gene3D" id="3.30.420.40">
    <property type="match status" value="2"/>
</dbReference>
<keyword evidence="4" id="KW-1185">Reference proteome</keyword>
<comment type="caution">
    <text evidence="3">The sequence shown here is derived from an EMBL/GenBank/DDBJ whole genome shotgun (WGS) entry which is preliminary data.</text>
</comment>
<sequence length="470" mass="52551">MKSWGYSLESAMIKPSELGFIKVEKFKPYLDENHTLKAWDHEPLTVEQAIADYLHAFHDCAAGIIEKKIGGICTREKFRYCLTVPAMWSDRAKYIMRKAVIQAGIISEDDHPDRLLLVSEPEAAALYCERKCKEYKIEEGKKFMICDAGGGTVDLIVYKVYGSGEDRTLSEVTKGHGATCGSIFIDLEFRELLISKFASLGVDIEEDAIPAIVDEFTYRAKHIFTGTNDVRIIFPWHSSFNSIENLHQIGIKNGSMILQAAELRSVFDPVVSSVLELIREQLDRANGCSAILLVGGFGSSGYLLNRVQQEFGHRVETITSPEKPGKAVVAGALYAALTPRKVTERVARRSYGVGVLSPFDPDYDPWSLMVWDIMSVRELPMCDDRFSVFVRDGKPVKLDASVTRVFNIVLEKGRVDTDYVVPIYGIQGEKPPRHVTGEPVIATIIIPSPFKSGDKAGMKVWEMSENQLFH</sequence>
<dbReference type="GO" id="GO:0005524">
    <property type="term" value="F:ATP binding"/>
    <property type="evidence" value="ECO:0007669"/>
    <property type="project" value="UniProtKB-KW"/>
</dbReference>